<dbReference type="Proteomes" id="UP001209570">
    <property type="component" value="Unassembled WGS sequence"/>
</dbReference>
<feature type="signal peptide" evidence="4">
    <location>
        <begin position="1"/>
        <end position="23"/>
    </location>
</feature>
<protein>
    <recommendedName>
        <fullName evidence="5">Kazal-like domain-containing protein</fullName>
    </recommendedName>
</protein>
<keyword evidence="4" id="KW-0732">Signal</keyword>
<dbReference type="InterPro" id="IPR036058">
    <property type="entry name" value="Kazal_dom_sf"/>
</dbReference>
<dbReference type="Gene3D" id="3.30.60.30">
    <property type="match status" value="3"/>
</dbReference>
<evidence type="ECO:0000313" key="7">
    <source>
        <dbReference type="Proteomes" id="UP001209570"/>
    </source>
</evidence>
<keyword evidence="1" id="KW-0646">Protease inhibitor</keyword>
<dbReference type="EMBL" id="JAKCXM010000005">
    <property type="protein sequence ID" value="KAJ0409242.1"/>
    <property type="molecule type" value="Genomic_DNA"/>
</dbReference>
<comment type="caution">
    <text evidence="6">The sequence shown here is derived from an EMBL/GenBank/DDBJ whole genome shotgun (WGS) entry which is preliminary data.</text>
</comment>
<dbReference type="PANTHER" id="PTHR10913">
    <property type="entry name" value="FOLLISTATIN-RELATED"/>
    <property type="match status" value="1"/>
</dbReference>
<evidence type="ECO:0000256" key="1">
    <source>
        <dbReference type="ARBA" id="ARBA00022690"/>
    </source>
</evidence>
<sequence length="197" mass="20776">MVRLRGIGIAVTLLALSNGASHAAHCRVHCPPAALTEPAVCGSDGVTYGSLCLLTAKSCSKPELYVLYPGKCQTAKPTAPPIEAVEAPSTGQNCEKRCNDAVQLLCGNDNVTYRNACHFQNALCAKPTLAIAYVGQCTLTLPPVPPFCHDPCTSKQLEYAPTCASDGRTYINACAFKVAFCADQTQRLAVIHDGSCT</sequence>
<evidence type="ECO:0000256" key="4">
    <source>
        <dbReference type="SAM" id="SignalP"/>
    </source>
</evidence>
<name>A0AAD5QEN8_PYTIN</name>
<evidence type="ECO:0000259" key="5">
    <source>
        <dbReference type="PROSITE" id="PS51465"/>
    </source>
</evidence>
<keyword evidence="2" id="KW-0722">Serine protease inhibitor</keyword>
<dbReference type="AlphaFoldDB" id="A0AAD5QEN8"/>
<dbReference type="InterPro" id="IPR050653">
    <property type="entry name" value="Prot_Inhib_GrowthFact_Antg"/>
</dbReference>
<dbReference type="PROSITE" id="PS51465">
    <property type="entry name" value="KAZAL_2"/>
    <property type="match status" value="3"/>
</dbReference>
<feature type="chain" id="PRO_5042156982" description="Kazal-like domain-containing protein" evidence="4">
    <location>
        <begin position="24"/>
        <end position="197"/>
    </location>
</feature>
<keyword evidence="3" id="KW-1015">Disulfide bond</keyword>
<dbReference type="PANTHER" id="PTHR10913:SF45">
    <property type="entry name" value="FOLLISTATIN, ISOFORM A-RELATED"/>
    <property type="match status" value="1"/>
</dbReference>
<dbReference type="CDD" id="cd00104">
    <property type="entry name" value="KAZAL_FS"/>
    <property type="match status" value="3"/>
</dbReference>
<evidence type="ECO:0000313" key="6">
    <source>
        <dbReference type="EMBL" id="KAJ0409242.1"/>
    </source>
</evidence>
<dbReference type="InterPro" id="IPR002350">
    <property type="entry name" value="Kazal_dom"/>
</dbReference>
<accession>A0AAD5QEN8</accession>
<feature type="domain" description="Kazal-like" evidence="5">
    <location>
        <begin position="88"/>
        <end position="139"/>
    </location>
</feature>
<feature type="domain" description="Kazal-like" evidence="5">
    <location>
        <begin position="142"/>
        <end position="197"/>
    </location>
</feature>
<gene>
    <name evidence="6" type="ORF">P43SY_006739</name>
</gene>
<organism evidence="6 7">
    <name type="scientific">Pythium insidiosum</name>
    <name type="common">Pythiosis disease agent</name>
    <dbReference type="NCBI Taxonomy" id="114742"/>
    <lineage>
        <taxon>Eukaryota</taxon>
        <taxon>Sar</taxon>
        <taxon>Stramenopiles</taxon>
        <taxon>Oomycota</taxon>
        <taxon>Peronosporomycetes</taxon>
        <taxon>Pythiales</taxon>
        <taxon>Pythiaceae</taxon>
        <taxon>Pythium</taxon>
    </lineage>
</organism>
<dbReference type="GO" id="GO:0005576">
    <property type="term" value="C:extracellular region"/>
    <property type="evidence" value="ECO:0007669"/>
    <property type="project" value="TreeGrafter"/>
</dbReference>
<reference evidence="6" key="1">
    <citation type="submission" date="2021-12" db="EMBL/GenBank/DDBJ databases">
        <title>Prjna785345.</title>
        <authorList>
            <person name="Rujirawat T."/>
            <person name="Krajaejun T."/>
        </authorList>
    </citation>
    <scope>NUCLEOTIDE SEQUENCE</scope>
    <source>
        <strain evidence="6">Pi057C3</strain>
    </source>
</reference>
<dbReference type="Pfam" id="PF07648">
    <property type="entry name" value="Kazal_2"/>
    <property type="match status" value="3"/>
</dbReference>
<dbReference type="SUPFAM" id="SSF100895">
    <property type="entry name" value="Kazal-type serine protease inhibitors"/>
    <property type="match status" value="3"/>
</dbReference>
<evidence type="ECO:0000256" key="2">
    <source>
        <dbReference type="ARBA" id="ARBA00022900"/>
    </source>
</evidence>
<dbReference type="SMART" id="SM00280">
    <property type="entry name" value="KAZAL"/>
    <property type="match status" value="3"/>
</dbReference>
<keyword evidence="7" id="KW-1185">Reference proteome</keyword>
<feature type="domain" description="Kazal-like" evidence="5">
    <location>
        <begin position="20"/>
        <end position="74"/>
    </location>
</feature>
<evidence type="ECO:0000256" key="3">
    <source>
        <dbReference type="ARBA" id="ARBA00023157"/>
    </source>
</evidence>
<proteinExistence type="predicted"/>